<dbReference type="SFLD" id="SFLDS00005">
    <property type="entry name" value="Isoprenoid_Synthase_Type_I"/>
    <property type="match status" value="1"/>
</dbReference>
<keyword evidence="4" id="KW-0479">Metal-binding</keyword>
<dbReference type="RefSeq" id="WP_190614804.1">
    <property type="nucleotide sequence ID" value="NZ_AP018712.1"/>
</dbReference>
<dbReference type="Pfam" id="PF00348">
    <property type="entry name" value="polyprenyl_synt"/>
    <property type="match status" value="1"/>
</dbReference>
<keyword evidence="9" id="KW-1185">Reference proteome</keyword>
<sequence>MENFKKEFNNYIKLYFENNNIENKYFRESLFYSMINGGKRLRPWIINEIGKFLDIDKNILLDIGLAVEILHTSSLIHDDLPSIDNSNLRRGKLSNHMRFDVHTAILSGDYGFIVPNKIILNLPIEDNLKIKVLDMFLSTSLKLFSGEMNDVAFEKYSLNPTLDEIIKMYEYKTGVMFGFSFAAPFLIVNDSKKAKKFYEVGVKFGLAFQLFDDLKDLKGNSKILGKDVNKDINKLTALKLLGVTKTEEKSNEFFNSCIKTLNEYKMNNFSEKLISLKKLIQER</sequence>
<evidence type="ECO:0000256" key="4">
    <source>
        <dbReference type="ARBA" id="ARBA00022723"/>
    </source>
</evidence>
<dbReference type="InterPro" id="IPR008949">
    <property type="entry name" value="Isoprenoid_synthase_dom_sf"/>
</dbReference>
<comment type="cofactor">
    <cofactor evidence="1">
        <name>Mg(2+)</name>
        <dbReference type="ChEBI" id="CHEBI:18420"/>
    </cofactor>
</comment>
<evidence type="ECO:0000256" key="6">
    <source>
        <dbReference type="ARBA" id="ARBA00023229"/>
    </source>
</evidence>
<dbReference type="PROSITE" id="PS00444">
    <property type="entry name" value="POLYPRENYL_SYNTHASE_2"/>
    <property type="match status" value="1"/>
</dbReference>
<dbReference type="PROSITE" id="PS00723">
    <property type="entry name" value="POLYPRENYL_SYNTHASE_1"/>
    <property type="match status" value="1"/>
</dbReference>
<dbReference type="AlphaFoldDB" id="A0A7G1GBS5"/>
<evidence type="ECO:0000313" key="8">
    <source>
        <dbReference type="EMBL" id="BBE31942.1"/>
    </source>
</evidence>
<dbReference type="EMBL" id="AP018712">
    <property type="protein sequence ID" value="BBE31942.1"/>
    <property type="molecule type" value="Genomic_DNA"/>
</dbReference>
<evidence type="ECO:0000256" key="5">
    <source>
        <dbReference type="ARBA" id="ARBA00022842"/>
    </source>
</evidence>
<comment type="similarity">
    <text evidence="2 7">Belongs to the FPP/GGPP synthase family.</text>
</comment>
<dbReference type="PANTHER" id="PTHR43281">
    <property type="entry name" value="FARNESYL DIPHOSPHATE SYNTHASE"/>
    <property type="match status" value="1"/>
</dbReference>
<dbReference type="GO" id="GO:0008299">
    <property type="term" value="P:isoprenoid biosynthetic process"/>
    <property type="evidence" value="ECO:0007669"/>
    <property type="project" value="UniProtKB-KW"/>
</dbReference>
<dbReference type="InterPro" id="IPR000092">
    <property type="entry name" value="Polyprenyl_synt"/>
</dbReference>
<dbReference type="Gene3D" id="1.10.600.10">
    <property type="entry name" value="Farnesyl Diphosphate Synthase"/>
    <property type="match status" value="1"/>
</dbReference>
<dbReference type="InParanoid" id="A0A7G1GBS5"/>
<organism evidence="8 9">
    <name type="scientific">Tepiditoga spiralis</name>
    <dbReference type="NCBI Taxonomy" id="2108365"/>
    <lineage>
        <taxon>Bacteria</taxon>
        <taxon>Thermotogati</taxon>
        <taxon>Thermotogota</taxon>
        <taxon>Thermotogae</taxon>
        <taxon>Petrotogales</taxon>
        <taxon>Petrotogaceae</taxon>
        <taxon>Tepiditoga</taxon>
    </lineage>
</organism>
<evidence type="ECO:0000256" key="7">
    <source>
        <dbReference type="RuleBase" id="RU004466"/>
    </source>
</evidence>
<dbReference type="InterPro" id="IPR033749">
    <property type="entry name" value="Polyprenyl_synt_CS"/>
</dbReference>
<dbReference type="Proteomes" id="UP000516361">
    <property type="component" value="Chromosome"/>
</dbReference>
<reference evidence="8 9" key="1">
    <citation type="submission" date="2018-06" db="EMBL/GenBank/DDBJ databases">
        <title>Genome sequencing of Oceanotoga sp. sy52.</title>
        <authorList>
            <person name="Mori K."/>
        </authorList>
    </citation>
    <scope>NUCLEOTIDE SEQUENCE [LARGE SCALE GENOMIC DNA]</scope>
    <source>
        <strain evidence="9">sy52</strain>
    </source>
</reference>
<dbReference type="PANTHER" id="PTHR43281:SF1">
    <property type="entry name" value="FARNESYL DIPHOSPHATE SYNTHASE"/>
    <property type="match status" value="1"/>
</dbReference>
<dbReference type="FunCoup" id="A0A7G1GBS5">
    <property type="interactions" value="284"/>
</dbReference>
<dbReference type="KEGG" id="ocy:OSSY52_20830"/>
<gene>
    <name evidence="8" type="ORF">OSSY52_20830</name>
</gene>
<dbReference type="GO" id="GO:0004659">
    <property type="term" value="F:prenyltransferase activity"/>
    <property type="evidence" value="ECO:0007669"/>
    <property type="project" value="InterPro"/>
</dbReference>
<keyword evidence="5" id="KW-0460">Magnesium</keyword>
<evidence type="ECO:0000256" key="3">
    <source>
        <dbReference type="ARBA" id="ARBA00022679"/>
    </source>
</evidence>
<evidence type="ECO:0000256" key="2">
    <source>
        <dbReference type="ARBA" id="ARBA00006706"/>
    </source>
</evidence>
<keyword evidence="6" id="KW-0414">Isoprene biosynthesis</keyword>
<proteinExistence type="inferred from homology"/>
<accession>A0A7G1GBS5</accession>
<dbReference type="SFLD" id="SFLDG01017">
    <property type="entry name" value="Polyprenyl_Transferase_Like"/>
    <property type="match status" value="1"/>
</dbReference>
<keyword evidence="3 7" id="KW-0808">Transferase</keyword>
<protein>
    <submittedName>
        <fullName evidence="8">Geranyltranstransferase</fullName>
    </submittedName>
</protein>
<evidence type="ECO:0000256" key="1">
    <source>
        <dbReference type="ARBA" id="ARBA00001946"/>
    </source>
</evidence>
<dbReference type="SUPFAM" id="SSF48576">
    <property type="entry name" value="Terpenoid synthases"/>
    <property type="match status" value="1"/>
</dbReference>
<dbReference type="CDD" id="cd00685">
    <property type="entry name" value="Trans_IPPS_HT"/>
    <property type="match status" value="1"/>
</dbReference>
<dbReference type="GO" id="GO:0046872">
    <property type="term" value="F:metal ion binding"/>
    <property type="evidence" value="ECO:0007669"/>
    <property type="project" value="UniProtKB-KW"/>
</dbReference>
<name>A0A7G1GBS5_9BACT</name>
<evidence type="ECO:0000313" key="9">
    <source>
        <dbReference type="Proteomes" id="UP000516361"/>
    </source>
</evidence>